<dbReference type="GO" id="GO:0071222">
    <property type="term" value="P:cellular response to lipopolysaccharide"/>
    <property type="evidence" value="ECO:0000318"/>
    <property type="project" value="GO_Central"/>
</dbReference>
<evidence type="ECO:0000256" key="6">
    <source>
        <dbReference type="ARBA" id="ARBA00023136"/>
    </source>
</evidence>
<evidence type="ECO:0000256" key="1">
    <source>
        <dbReference type="ARBA" id="ARBA00004251"/>
    </source>
</evidence>
<keyword evidence="9" id="KW-0325">Glycoprotein</keyword>
<dbReference type="PANTHER" id="PTHR25466:SF14">
    <property type="entry name" value="BUTYROPHILIN SUBFAMILY 2 MEMBER A2-LIKE-RELATED"/>
    <property type="match status" value="1"/>
</dbReference>
<name>A0A3B3I4Y8_ORYLA</name>
<dbReference type="Bgee" id="ENSORLG00000024006">
    <property type="expression patterns" value="Expressed in intestine and 6 other cell types or tissues"/>
</dbReference>
<dbReference type="GO" id="GO:0042102">
    <property type="term" value="P:positive regulation of T cell proliferation"/>
    <property type="evidence" value="ECO:0000318"/>
    <property type="project" value="GO_Central"/>
</dbReference>
<dbReference type="InterPro" id="IPR007110">
    <property type="entry name" value="Ig-like_dom"/>
</dbReference>
<dbReference type="InterPro" id="IPR036179">
    <property type="entry name" value="Ig-like_dom_sf"/>
</dbReference>
<dbReference type="Gene3D" id="2.60.40.10">
    <property type="entry name" value="Immunoglobulins"/>
    <property type="match status" value="2"/>
</dbReference>
<dbReference type="InterPro" id="IPR013106">
    <property type="entry name" value="Ig_V-set"/>
</dbReference>
<keyword evidence="5" id="KW-1133">Transmembrane helix</keyword>
<dbReference type="Ensembl" id="ENSORLT00000040741.1">
    <property type="protein sequence ID" value="ENSORLP00000038869.1"/>
    <property type="gene ID" value="ENSORLG00000024006.1"/>
</dbReference>
<keyword evidence="8" id="KW-0675">Receptor</keyword>
<dbReference type="GO" id="GO:0009897">
    <property type="term" value="C:external side of plasma membrane"/>
    <property type="evidence" value="ECO:0000318"/>
    <property type="project" value="GO_Central"/>
</dbReference>
<dbReference type="PANTHER" id="PTHR25466">
    <property type="entry name" value="T-LYMPHOCYTE ACTIVATION ANTIGEN"/>
    <property type="match status" value="1"/>
</dbReference>
<reference evidence="12" key="3">
    <citation type="submission" date="2025-09" db="UniProtKB">
        <authorList>
            <consortium name="Ensembl"/>
        </authorList>
    </citation>
    <scope>IDENTIFICATION</scope>
    <source>
        <strain evidence="12">Hd-rR</strain>
    </source>
</reference>
<dbReference type="InterPro" id="IPR013783">
    <property type="entry name" value="Ig-like_fold"/>
</dbReference>
<keyword evidence="6" id="KW-0472">Membrane</keyword>
<reference evidence="12 13" key="1">
    <citation type="journal article" date="2007" name="Nature">
        <title>The medaka draft genome and insights into vertebrate genome evolution.</title>
        <authorList>
            <person name="Kasahara M."/>
            <person name="Naruse K."/>
            <person name="Sasaki S."/>
            <person name="Nakatani Y."/>
            <person name="Qu W."/>
            <person name="Ahsan B."/>
            <person name="Yamada T."/>
            <person name="Nagayasu Y."/>
            <person name="Doi K."/>
            <person name="Kasai Y."/>
            <person name="Jindo T."/>
            <person name="Kobayashi D."/>
            <person name="Shimada A."/>
            <person name="Toyoda A."/>
            <person name="Kuroki Y."/>
            <person name="Fujiyama A."/>
            <person name="Sasaki T."/>
            <person name="Shimizu A."/>
            <person name="Asakawa S."/>
            <person name="Shimizu N."/>
            <person name="Hashimoto S."/>
            <person name="Yang J."/>
            <person name="Lee Y."/>
            <person name="Matsushima K."/>
            <person name="Sugano S."/>
            <person name="Sakaizumi M."/>
            <person name="Narita T."/>
            <person name="Ohishi K."/>
            <person name="Haga S."/>
            <person name="Ohta F."/>
            <person name="Nomoto H."/>
            <person name="Nogata K."/>
            <person name="Morishita T."/>
            <person name="Endo T."/>
            <person name="Shin-I T."/>
            <person name="Takeda H."/>
            <person name="Morishita S."/>
            <person name="Kohara Y."/>
        </authorList>
    </citation>
    <scope>NUCLEOTIDE SEQUENCE [LARGE SCALE GENOMIC DNA]</scope>
    <source>
        <strain evidence="12 13">Hd-rR</strain>
    </source>
</reference>
<keyword evidence="4" id="KW-0732">Signal</keyword>
<evidence type="ECO:0000256" key="10">
    <source>
        <dbReference type="ARBA" id="ARBA00023319"/>
    </source>
</evidence>
<dbReference type="InParanoid" id="A0A3B3I4Y8"/>
<keyword evidence="10" id="KW-0393">Immunoglobulin domain</keyword>
<evidence type="ECO:0000259" key="11">
    <source>
        <dbReference type="PROSITE" id="PS50835"/>
    </source>
</evidence>
<dbReference type="InterPro" id="IPR001038">
    <property type="entry name" value="GA_GC"/>
</dbReference>
<dbReference type="GO" id="GO:0006955">
    <property type="term" value="P:immune response"/>
    <property type="evidence" value="ECO:0000318"/>
    <property type="project" value="GO_Central"/>
</dbReference>
<feature type="domain" description="Ig-like" evidence="11">
    <location>
        <begin position="132"/>
        <end position="202"/>
    </location>
</feature>
<comment type="subcellular location">
    <subcellularLocation>
        <location evidence="1">Cell membrane</location>
        <topology evidence="1">Single-pass type I membrane protein</topology>
    </subcellularLocation>
</comment>
<keyword evidence="2" id="KW-1003">Cell membrane</keyword>
<dbReference type="GO" id="GO:0042130">
    <property type="term" value="P:negative regulation of T cell proliferation"/>
    <property type="evidence" value="ECO:0000318"/>
    <property type="project" value="GO_Central"/>
</dbReference>
<evidence type="ECO:0000256" key="9">
    <source>
        <dbReference type="ARBA" id="ARBA00023180"/>
    </source>
</evidence>
<dbReference type="AlphaFoldDB" id="A0A3B3I4Y8"/>
<protein>
    <recommendedName>
        <fullName evidence="11">Ig-like domain-containing protein</fullName>
    </recommendedName>
</protein>
<evidence type="ECO:0000313" key="13">
    <source>
        <dbReference type="Proteomes" id="UP000001038"/>
    </source>
</evidence>
<accession>A0A3B3I4Y8</accession>
<dbReference type="Pfam" id="PF07686">
    <property type="entry name" value="V-set"/>
    <property type="match status" value="1"/>
</dbReference>
<reference evidence="12" key="2">
    <citation type="submission" date="2025-08" db="UniProtKB">
        <authorList>
            <consortium name="Ensembl"/>
        </authorList>
    </citation>
    <scope>IDENTIFICATION</scope>
    <source>
        <strain evidence="12">Hd-rR</strain>
    </source>
</reference>
<proteinExistence type="predicted"/>
<keyword evidence="3" id="KW-0812">Transmembrane</keyword>
<keyword evidence="13" id="KW-1185">Reference proteome</keyword>
<dbReference type="InterPro" id="IPR051713">
    <property type="entry name" value="T-cell_Activation_Regulation"/>
</dbReference>
<evidence type="ECO:0000256" key="4">
    <source>
        <dbReference type="ARBA" id="ARBA00022729"/>
    </source>
</evidence>
<dbReference type="SMART" id="SM00406">
    <property type="entry name" value="IGv"/>
    <property type="match status" value="1"/>
</dbReference>
<evidence type="ECO:0000313" key="12">
    <source>
        <dbReference type="Ensembl" id="ENSORLP00000038869.1"/>
    </source>
</evidence>
<evidence type="ECO:0000256" key="7">
    <source>
        <dbReference type="ARBA" id="ARBA00023157"/>
    </source>
</evidence>
<dbReference type="PROSITE" id="PS50835">
    <property type="entry name" value="IG_LIKE"/>
    <property type="match status" value="1"/>
</dbReference>
<evidence type="ECO:0000256" key="8">
    <source>
        <dbReference type="ARBA" id="ARBA00023170"/>
    </source>
</evidence>
<dbReference type="Proteomes" id="UP000001038">
    <property type="component" value="Chromosome 20"/>
</dbReference>
<dbReference type="SUPFAM" id="SSF48726">
    <property type="entry name" value="Immunoglobulin"/>
    <property type="match status" value="2"/>
</dbReference>
<sequence length="253" mass="29423">MYETTRHSMCEITHSLFWRRMFRSLFMHSLERKYLIHWIQMTPTEKPAHSFYYNTDQLQRQHEGFRGRTSLSKEQISRGNASLLLSGVRVEDEGRYKCYSSVLAGNHESFINLKAYGTRNPQVQKTKTENQIICSSDGIYPEPDLSWSISPPSSRTFQNTTRVQKTEELLYNIRSSLTLSDREDDLDYICTISTPSNQRRASWRRGRETLVSMSQVRFPTMQVDGMMEDLAGVSEGLYFRETASGFTLRLPGR</sequence>
<evidence type="ECO:0000256" key="3">
    <source>
        <dbReference type="ARBA" id="ARBA00022692"/>
    </source>
</evidence>
<evidence type="ECO:0000256" key="2">
    <source>
        <dbReference type="ARBA" id="ARBA00022475"/>
    </source>
</evidence>
<dbReference type="GO" id="GO:0031295">
    <property type="term" value="P:T cell costimulation"/>
    <property type="evidence" value="ECO:0000318"/>
    <property type="project" value="GO_Central"/>
</dbReference>
<dbReference type="GeneTree" id="ENSGT01030000234893"/>
<dbReference type="Pfam" id="PF02124">
    <property type="entry name" value="Marek_A"/>
    <property type="match status" value="1"/>
</dbReference>
<organism evidence="12 13">
    <name type="scientific">Oryzias latipes</name>
    <name type="common">Japanese rice fish</name>
    <name type="synonym">Japanese killifish</name>
    <dbReference type="NCBI Taxonomy" id="8090"/>
    <lineage>
        <taxon>Eukaryota</taxon>
        <taxon>Metazoa</taxon>
        <taxon>Chordata</taxon>
        <taxon>Craniata</taxon>
        <taxon>Vertebrata</taxon>
        <taxon>Euteleostomi</taxon>
        <taxon>Actinopterygii</taxon>
        <taxon>Neopterygii</taxon>
        <taxon>Teleostei</taxon>
        <taxon>Neoteleostei</taxon>
        <taxon>Acanthomorphata</taxon>
        <taxon>Ovalentaria</taxon>
        <taxon>Atherinomorphae</taxon>
        <taxon>Beloniformes</taxon>
        <taxon>Adrianichthyidae</taxon>
        <taxon>Oryziinae</taxon>
        <taxon>Oryzias</taxon>
    </lineage>
</organism>
<dbReference type="GO" id="GO:0007166">
    <property type="term" value="P:cell surface receptor signaling pathway"/>
    <property type="evidence" value="ECO:0000318"/>
    <property type="project" value="GO_Central"/>
</dbReference>
<keyword evidence="7" id="KW-1015">Disulfide bond</keyword>
<evidence type="ECO:0000256" key="5">
    <source>
        <dbReference type="ARBA" id="ARBA00022989"/>
    </source>
</evidence>